<evidence type="ECO:0000313" key="10">
    <source>
        <dbReference type="Proteomes" id="UP001239462"/>
    </source>
</evidence>
<proteinExistence type="predicted"/>
<feature type="compositionally biased region" description="Polar residues" evidence="6">
    <location>
        <begin position="309"/>
        <end position="318"/>
    </location>
</feature>
<dbReference type="GO" id="GO:0004674">
    <property type="term" value="F:protein serine/threonine kinase activity"/>
    <property type="evidence" value="ECO:0007669"/>
    <property type="project" value="UniProtKB-EC"/>
</dbReference>
<evidence type="ECO:0000256" key="2">
    <source>
        <dbReference type="ARBA" id="ARBA00022741"/>
    </source>
</evidence>
<sequence length="646" mass="71181">MKPPEYLGPYRVGEMLGKGGMGAVYQAQHVKSGDLVAVKLIALQISDEMRFRRRFDIEIKTLQRLSHPNIVKLIGFGEEKDLLFYSMEYVEGQSLQERIRELKKLPWGQVLDIAIQICAALKHAHDIGVIHRDLKPANLLVKEDSTIKLVDFGISKIFGYNLTAAGSIMGTADYMAPEQATEGVATARTDLYALGCVIYAMTCGRPPFRGKNVTEVIESLKHKDPVPLDLIDPDLPDDLVQLVNELLEKDPANRPPTALAVMNRLKAMRSGLQKMGTLVDRPSDGAKPFSESPTVDTKVSGDDNDRTGKTTSGKTPASKTVAAVDRTRPDDTIEFQSDESGTAATQVNPSAKTVGLEQDAGQTIQATSAPGTDVTNRSVHSVNVSLGRGRTADQPSSDTSVGTSAKTHFQTVSDDEVRRGFFEDSAGDDQHSSMRTFSIIAIVIVLAVGIFVLIAQLRGPSPEDLIATIESFSAEQTFERKNELERFIKLFPDHPQADSFRDQLTAYQVDATVRRLRLRAKLRTDDGPLYETAFLQAMNLRDSDPEAAKEQLQQWIDVFHDSSMTSEDAQLELQRLAAFEIERLASNGASTADDPKLTELLQRIEDAKSLPVDERRRLLEGIQTLYEGQDWADAALKRAQALLDEG</sequence>
<evidence type="ECO:0000256" key="6">
    <source>
        <dbReference type="SAM" id="MobiDB-lite"/>
    </source>
</evidence>
<evidence type="ECO:0000256" key="5">
    <source>
        <dbReference type="PROSITE-ProRule" id="PRU10141"/>
    </source>
</evidence>
<evidence type="ECO:0000256" key="3">
    <source>
        <dbReference type="ARBA" id="ARBA00022777"/>
    </source>
</evidence>
<evidence type="ECO:0000259" key="8">
    <source>
        <dbReference type="PROSITE" id="PS50011"/>
    </source>
</evidence>
<name>A0ABT7PG78_9BACT</name>
<dbReference type="PROSITE" id="PS00108">
    <property type="entry name" value="PROTEIN_KINASE_ST"/>
    <property type="match status" value="1"/>
</dbReference>
<dbReference type="PROSITE" id="PS00107">
    <property type="entry name" value="PROTEIN_KINASE_ATP"/>
    <property type="match status" value="1"/>
</dbReference>
<feature type="compositionally biased region" description="Polar residues" evidence="6">
    <location>
        <begin position="338"/>
        <end position="349"/>
    </location>
</feature>
<keyword evidence="7" id="KW-0472">Membrane</keyword>
<keyword evidence="1 9" id="KW-0808">Transferase</keyword>
<dbReference type="Proteomes" id="UP001239462">
    <property type="component" value="Unassembled WGS sequence"/>
</dbReference>
<dbReference type="PROSITE" id="PS50011">
    <property type="entry name" value="PROTEIN_KINASE_DOM"/>
    <property type="match status" value="1"/>
</dbReference>
<dbReference type="Gene3D" id="1.10.510.10">
    <property type="entry name" value="Transferase(Phosphotransferase) domain 1"/>
    <property type="match status" value="1"/>
</dbReference>
<dbReference type="EC" id="2.7.11.1" evidence="9"/>
<comment type="caution">
    <text evidence="9">The sequence shown here is derived from an EMBL/GenBank/DDBJ whole genome shotgun (WGS) entry which is preliminary data.</text>
</comment>
<dbReference type="SMART" id="SM00220">
    <property type="entry name" value="S_TKc"/>
    <property type="match status" value="1"/>
</dbReference>
<keyword evidence="10" id="KW-1185">Reference proteome</keyword>
<organism evidence="9 10">
    <name type="scientific">Roseiconus lacunae</name>
    <dbReference type="NCBI Taxonomy" id="2605694"/>
    <lineage>
        <taxon>Bacteria</taxon>
        <taxon>Pseudomonadati</taxon>
        <taxon>Planctomycetota</taxon>
        <taxon>Planctomycetia</taxon>
        <taxon>Pirellulales</taxon>
        <taxon>Pirellulaceae</taxon>
        <taxon>Roseiconus</taxon>
    </lineage>
</organism>
<dbReference type="PANTHER" id="PTHR43289">
    <property type="entry name" value="MITOGEN-ACTIVATED PROTEIN KINASE KINASE KINASE 20-RELATED"/>
    <property type="match status" value="1"/>
</dbReference>
<reference evidence="9 10" key="1">
    <citation type="submission" date="2023-06" db="EMBL/GenBank/DDBJ databases">
        <title>Roseiconus lacunae JC819 isolated from Gulf of Mannar region, Tamil Nadu.</title>
        <authorList>
            <person name="Pk S."/>
            <person name="Ch S."/>
            <person name="Ch V.R."/>
        </authorList>
    </citation>
    <scope>NUCLEOTIDE SEQUENCE [LARGE SCALE GENOMIC DNA]</scope>
    <source>
        <strain evidence="9 10">JC819</strain>
    </source>
</reference>
<feature type="domain" description="Protein kinase" evidence="8">
    <location>
        <begin position="10"/>
        <end position="268"/>
    </location>
</feature>
<dbReference type="CDD" id="cd14014">
    <property type="entry name" value="STKc_PknB_like"/>
    <property type="match status" value="1"/>
</dbReference>
<feature type="region of interest" description="Disordered" evidence="6">
    <location>
        <begin position="386"/>
        <end position="408"/>
    </location>
</feature>
<evidence type="ECO:0000256" key="4">
    <source>
        <dbReference type="ARBA" id="ARBA00022840"/>
    </source>
</evidence>
<feature type="compositionally biased region" description="Polar residues" evidence="6">
    <location>
        <begin position="393"/>
        <end position="408"/>
    </location>
</feature>
<dbReference type="InterPro" id="IPR000719">
    <property type="entry name" value="Prot_kinase_dom"/>
</dbReference>
<evidence type="ECO:0000256" key="1">
    <source>
        <dbReference type="ARBA" id="ARBA00022679"/>
    </source>
</evidence>
<dbReference type="Gene3D" id="3.30.200.20">
    <property type="entry name" value="Phosphorylase Kinase, domain 1"/>
    <property type="match status" value="1"/>
</dbReference>
<dbReference type="InterPro" id="IPR008271">
    <property type="entry name" value="Ser/Thr_kinase_AS"/>
</dbReference>
<evidence type="ECO:0000313" key="9">
    <source>
        <dbReference type="EMBL" id="MDM4015487.1"/>
    </source>
</evidence>
<dbReference type="RefSeq" id="WP_289162982.1">
    <property type="nucleotide sequence ID" value="NZ_JASZZN010000005.1"/>
</dbReference>
<keyword evidence="7" id="KW-0812">Transmembrane</keyword>
<dbReference type="Pfam" id="PF00069">
    <property type="entry name" value="Pkinase"/>
    <property type="match status" value="1"/>
</dbReference>
<gene>
    <name evidence="9" type="ORF">QTN89_08615</name>
</gene>
<dbReference type="EMBL" id="JASZZN010000005">
    <property type="protein sequence ID" value="MDM4015487.1"/>
    <property type="molecule type" value="Genomic_DNA"/>
</dbReference>
<feature type="transmembrane region" description="Helical" evidence="7">
    <location>
        <begin position="437"/>
        <end position="455"/>
    </location>
</feature>
<feature type="compositionally biased region" description="Basic and acidic residues" evidence="6">
    <location>
        <begin position="299"/>
        <end position="308"/>
    </location>
</feature>
<feature type="region of interest" description="Disordered" evidence="6">
    <location>
        <begin position="277"/>
        <end position="349"/>
    </location>
</feature>
<keyword evidence="4 5" id="KW-0067">ATP-binding</keyword>
<keyword evidence="3 9" id="KW-0418">Kinase</keyword>
<keyword evidence="7" id="KW-1133">Transmembrane helix</keyword>
<dbReference type="InterPro" id="IPR011009">
    <property type="entry name" value="Kinase-like_dom_sf"/>
</dbReference>
<dbReference type="InterPro" id="IPR017441">
    <property type="entry name" value="Protein_kinase_ATP_BS"/>
</dbReference>
<protein>
    <submittedName>
        <fullName evidence="9">Serine/threonine-protein kinase</fullName>
        <ecNumber evidence="9">2.7.11.1</ecNumber>
    </submittedName>
</protein>
<evidence type="ECO:0000256" key="7">
    <source>
        <dbReference type="SAM" id="Phobius"/>
    </source>
</evidence>
<dbReference type="PANTHER" id="PTHR43289:SF6">
    <property type="entry name" value="SERINE_THREONINE-PROTEIN KINASE NEKL-3"/>
    <property type="match status" value="1"/>
</dbReference>
<keyword evidence="2 5" id="KW-0547">Nucleotide-binding</keyword>
<dbReference type="SUPFAM" id="SSF56112">
    <property type="entry name" value="Protein kinase-like (PK-like)"/>
    <property type="match status" value="1"/>
</dbReference>
<feature type="binding site" evidence="5">
    <location>
        <position position="39"/>
    </location>
    <ligand>
        <name>ATP</name>
        <dbReference type="ChEBI" id="CHEBI:30616"/>
    </ligand>
</feature>
<accession>A0ABT7PG78</accession>